<feature type="domain" description="HTH tetR-type" evidence="5">
    <location>
        <begin position="14"/>
        <end position="74"/>
    </location>
</feature>
<dbReference type="PANTHER" id="PTHR30055:SF148">
    <property type="entry name" value="TETR-FAMILY TRANSCRIPTIONAL REGULATOR"/>
    <property type="match status" value="1"/>
</dbReference>
<dbReference type="GO" id="GO:0000976">
    <property type="term" value="F:transcription cis-regulatory region binding"/>
    <property type="evidence" value="ECO:0007669"/>
    <property type="project" value="TreeGrafter"/>
</dbReference>
<feature type="DNA-binding region" description="H-T-H motif" evidence="4">
    <location>
        <begin position="37"/>
        <end position="56"/>
    </location>
</feature>
<dbReference type="PANTHER" id="PTHR30055">
    <property type="entry name" value="HTH-TYPE TRANSCRIPTIONAL REGULATOR RUTR"/>
    <property type="match status" value="1"/>
</dbReference>
<keyword evidence="3" id="KW-0804">Transcription</keyword>
<evidence type="ECO:0000256" key="4">
    <source>
        <dbReference type="PROSITE-ProRule" id="PRU00335"/>
    </source>
</evidence>
<sequence>MQESPSPAGRPRDPEVERSILTATQDLLIEHGYPGTTIAAVAARAHCGKSAIYRRWGTKAELVVAAVSDLQVAAEVPDTGDLRDDLLRAALHFAATDERSGPVLASLLSEIGRDRELYDVAYRLIGGPPVAAIETVIRRAIERGQVSPEAPVTLVAGIVPTAAFGSISLRKRSLEPQAVVDLVDRVLLPALRAAPPPSGT</sequence>
<dbReference type="PROSITE" id="PS50977">
    <property type="entry name" value="HTH_TETR_2"/>
    <property type="match status" value="1"/>
</dbReference>
<dbReference type="Gene3D" id="1.10.10.60">
    <property type="entry name" value="Homeodomain-like"/>
    <property type="match status" value="1"/>
</dbReference>
<evidence type="ECO:0000259" key="5">
    <source>
        <dbReference type="PROSITE" id="PS50977"/>
    </source>
</evidence>
<dbReference type="SUPFAM" id="SSF46689">
    <property type="entry name" value="Homeodomain-like"/>
    <property type="match status" value="1"/>
</dbReference>
<keyword evidence="1" id="KW-0805">Transcription regulation</keyword>
<evidence type="ECO:0000313" key="6">
    <source>
        <dbReference type="EMBL" id="ARJ07436.1"/>
    </source>
</evidence>
<evidence type="ECO:0000256" key="3">
    <source>
        <dbReference type="ARBA" id="ARBA00023163"/>
    </source>
</evidence>
<dbReference type="EMBL" id="CP020715">
    <property type="protein sequence ID" value="ARJ07436.1"/>
    <property type="molecule type" value="Genomic_DNA"/>
</dbReference>
<reference evidence="6 7" key="1">
    <citation type="submission" date="2017-04" db="EMBL/GenBank/DDBJ databases">
        <authorList>
            <person name="Afonso C.L."/>
            <person name="Miller P.J."/>
            <person name="Scott M.A."/>
            <person name="Spackman E."/>
            <person name="Goraichik I."/>
            <person name="Dimitrov K.M."/>
            <person name="Suarez D.L."/>
            <person name="Swayne D.E."/>
        </authorList>
    </citation>
    <scope>NUCLEOTIDE SEQUENCE [LARGE SCALE GENOMIC DNA]</scope>
    <source>
        <strain evidence="7">XA(T)</strain>
    </source>
</reference>
<organism evidence="6 7">
    <name type="scientific">Cnuibacter physcomitrellae</name>
    <dbReference type="NCBI Taxonomy" id="1619308"/>
    <lineage>
        <taxon>Bacteria</taxon>
        <taxon>Bacillati</taxon>
        <taxon>Actinomycetota</taxon>
        <taxon>Actinomycetes</taxon>
        <taxon>Micrococcales</taxon>
        <taxon>Microbacteriaceae</taxon>
        <taxon>Cnuibacter</taxon>
    </lineage>
</organism>
<evidence type="ECO:0000256" key="2">
    <source>
        <dbReference type="ARBA" id="ARBA00023125"/>
    </source>
</evidence>
<dbReference type="InterPro" id="IPR009057">
    <property type="entry name" value="Homeodomain-like_sf"/>
</dbReference>
<dbReference type="InterPro" id="IPR011075">
    <property type="entry name" value="TetR_C"/>
</dbReference>
<dbReference type="Gene3D" id="1.10.357.10">
    <property type="entry name" value="Tetracycline Repressor, domain 2"/>
    <property type="match status" value="1"/>
</dbReference>
<evidence type="ECO:0000256" key="1">
    <source>
        <dbReference type="ARBA" id="ARBA00023015"/>
    </source>
</evidence>
<dbReference type="Proteomes" id="UP000192775">
    <property type="component" value="Chromosome"/>
</dbReference>
<name>A0A1X9LQH6_9MICO</name>
<dbReference type="InterPro" id="IPR036271">
    <property type="entry name" value="Tet_transcr_reg_TetR-rel_C_sf"/>
</dbReference>
<dbReference type="SUPFAM" id="SSF48498">
    <property type="entry name" value="Tetracyclin repressor-like, C-terminal domain"/>
    <property type="match status" value="1"/>
</dbReference>
<accession>A0A1X9LQH6</accession>
<dbReference type="InterPro" id="IPR050109">
    <property type="entry name" value="HTH-type_TetR-like_transc_reg"/>
</dbReference>
<evidence type="ECO:0000313" key="7">
    <source>
        <dbReference type="Proteomes" id="UP000192775"/>
    </source>
</evidence>
<dbReference type="InterPro" id="IPR001647">
    <property type="entry name" value="HTH_TetR"/>
</dbReference>
<proteinExistence type="predicted"/>
<dbReference type="Pfam" id="PF16859">
    <property type="entry name" value="TetR_C_11"/>
    <property type="match status" value="1"/>
</dbReference>
<keyword evidence="7" id="KW-1185">Reference proteome</keyword>
<protein>
    <submittedName>
        <fullName evidence="6">TetR family transcriptional regulator</fullName>
    </submittedName>
</protein>
<dbReference type="Pfam" id="PF00440">
    <property type="entry name" value="TetR_N"/>
    <property type="match status" value="1"/>
</dbReference>
<dbReference type="GO" id="GO:0003700">
    <property type="term" value="F:DNA-binding transcription factor activity"/>
    <property type="evidence" value="ECO:0007669"/>
    <property type="project" value="TreeGrafter"/>
</dbReference>
<dbReference type="PRINTS" id="PR00455">
    <property type="entry name" value="HTHTETR"/>
</dbReference>
<dbReference type="AlphaFoldDB" id="A0A1X9LQH6"/>
<gene>
    <name evidence="6" type="ORF">B5808_15805</name>
</gene>
<keyword evidence="2 4" id="KW-0238">DNA-binding</keyword>
<dbReference type="KEGG" id="cphy:B5808_15805"/>